<dbReference type="KEGG" id="cpau:EHF44_11090"/>
<feature type="transmembrane region" description="Helical" evidence="6">
    <location>
        <begin position="188"/>
        <end position="205"/>
    </location>
</feature>
<gene>
    <name evidence="7" type="ORF">EHF44_11090</name>
</gene>
<keyword evidence="2" id="KW-1003">Cell membrane</keyword>
<feature type="transmembrane region" description="Helical" evidence="6">
    <location>
        <begin position="152"/>
        <end position="176"/>
    </location>
</feature>
<evidence type="ECO:0000256" key="4">
    <source>
        <dbReference type="ARBA" id="ARBA00022989"/>
    </source>
</evidence>
<dbReference type="InterPro" id="IPR001123">
    <property type="entry name" value="LeuE-type"/>
</dbReference>
<comment type="subcellular location">
    <subcellularLocation>
        <location evidence="1">Cell membrane</location>
        <topology evidence="1">Multi-pass membrane protein</topology>
    </subcellularLocation>
</comment>
<keyword evidence="5 6" id="KW-0472">Membrane</keyword>
<dbReference type="Proteomes" id="UP000270411">
    <property type="component" value="Chromosome 1"/>
</dbReference>
<feature type="transmembrane region" description="Helical" evidence="6">
    <location>
        <begin position="72"/>
        <end position="92"/>
    </location>
</feature>
<feature type="transmembrane region" description="Helical" evidence="6">
    <location>
        <begin position="113"/>
        <end position="140"/>
    </location>
</feature>
<evidence type="ECO:0000256" key="2">
    <source>
        <dbReference type="ARBA" id="ARBA00022475"/>
    </source>
</evidence>
<sequence length="206" mass="21324">MLETLPLLPFLMFAVVASITPGPTNVIVLSHSARRGVLATVPIILGACGGAALLVLAVGIGLGGALAAHPQIQHAMAWIGVGWLSWLAWQIWRGPAAGIDAGDAASTSARRPLGLAGAAGLQVVNPKTWMMALAVVSVFAGDGADSSHRVALLSLLFFVVSLPCMTTWALLGAGAARLIRSPRHMKRFERLMAVVLAASAWATLLP</sequence>
<evidence type="ECO:0000256" key="6">
    <source>
        <dbReference type="SAM" id="Phobius"/>
    </source>
</evidence>
<feature type="transmembrane region" description="Helical" evidence="6">
    <location>
        <begin position="41"/>
        <end position="66"/>
    </location>
</feature>
<evidence type="ECO:0000313" key="7">
    <source>
        <dbReference type="EMBL" id="AZG13943.1"/>
    </source>
</evidence>
<dbReference type="RefSeq" id="WP_124683791.1">
    <property type="nucleotide sequence ID" value="NZ_CP033969.1"/>
</dbReference>
<organism evidence="7 8">
    <name type="scientific">Cupriavidus pauculus</name>
    <dbReference type="NCBI Taxonomy" id="82633"/>
    <lineage>
        <taxon>Bacteria</taxon>
        <taxon>Pseudomonadati</taxon>
        <taxon>Pseudomonadota</taxon>
        <taxon>Betaproteobacteria</taxon>
        <taxon>Burkholderiales</taxon>
        <taxon>Burkholderiaceae</taxon>
        <taxon>Cupriavidus</taxon>
    </lineage>
</organism>
<accession>A0A3G8H0B7</accession>
<keyword evidence="3 6" id="KW-0812">Transmembrane</keyword>
<dbReference type="GO" id="GO:0015171">
    <property type="term" value="F:amino acid transmembrane transporter activity"/>
    <property type="evidence" value="ECO:0007669"/>
    <property type="project" value="TreeGrafter"/>
</dbReference>
<dbReference type="PANTHER" id="PTHR30086">
    <property type="entry name" value="ARGININE EXPORTER PROTEIN ARGO"/>
    <property type="match status" value="1"/>
</dbReference>
<dbReference type="EMBL" id="CP033969">
    <property type="protein sequence ID" value="AZG13943.1"/>
    <property type="molecule type" value="Genomic_DNA"/>
</dbReference>
<dbReference type="Pfam" id="PF01810">
    <property type="entry name" value="LysE"/>
    <property type="match status" value="1"/>
</dbReference>
<protein>
    <submittedName>
        <fullName evidence="7">LysE family translocator</fullName>
    </submittedName>
</protein>
<keyword evidence="4 6" id="KW-1133">Transmembrane helix</keyword>
<feature type="transmembrane region" description="Helical" evidence="6">
    <location>
        <begin position="6"/>
        <end position="29"/>
    </location>
</feature>
<dbReference type="AlphaFoldDB" id="A0A3G8H0B7"/>
<dbReference type="PANTHER" id="PTHR30086:SF20">
    <property type="entry name" value="ARGININE EXPORTER PROTEIN ARGO-RELATED"/>
    <property type="match status" value="1"/>
</dbReference>
<proteinExistence type="predicted"/>
<evidence type="ECO:0000313" key="8">
    <source>
        <dbReference type="Proteomes" id="UP000270411"/>
    </source>
</evidence>
<reference evidence="8" key="1">
    <citation type="submission" date="2018-11" db="EMBL/GenBank/DDBJ databases">
        <title>FDA dAtabase for Regulatory Grade micrObial Sequences (FDA-ARGOS): Supporting development and validation of Infectious Disease Dx tests.</title>
        <authorList>
            <person name="Goldberg B."/>
            <person name="Campos J."/>
            <person name="Tallon L."/>
            <person name="Sadzewicz L."/>
            <person name="Zhao X."/>
            <person name="Vavikolanu K."/>
            <person name="Mehta A."/>
            <person name="Aluvathingal J."/>
            <person name="Nadendla S."/>
            <person name="Geyer C."/>
            <person name="Nandy P."/>
            <person name="Yan Y."/>
            <person name="Sichtig H."/>
        </authorList>
    </citation>
    <scope>NUCLEOTIDE SEQUENCE [LARGE SCALE GENOMIC DNA]</scope>
    <source>
        <strain evidence="8">FDAARGOS_614</strain>
    </source>
</reference>
<name>A0A3G8H0B7_9BURK</name>
<dbReference type="OrthoDB" id="9812084at2"/>
<evidence type="ECO:0000256" key="3">
    <source>
        <dbReference type="ARBA" id="ARBA00022692"/>
    </source>
</evidence>
<evidence type="ECO:0000256" key="5">
    <source>
        <dbReference type="ARBA" id="ARBA00023136"/>
    </source>
</evidence>
<dbReference type="GO" id="GO:0005886">
    <property type="term" value="C:plasma membrane"/>
    <property type="evidence" value="ECO:0007669"/>
    <property type="project" value="UniProtKB-SubCell"/>
</dbReference>
<dbReference type="GO" id="GO:0033228">
    <property type="term" value="P:cysteine export across plasma membrane"/>
    <property type="evidence" value="ECO:0007669"/>
    <property type="project" value="TreeGrafter"/>
</dbReference>
<evidence type="ECO:0000256" key="1">
    <source>
        <dbReference type="ARBA" id="ARBA00004651"/>
    </source>
</evidence>